<dbReference type="EMBL" id="JACHUQ010000021">
    <property type="protein sequence ID" value="MBZ7975189.1"/>
    <property type="molecule type" value="Genomic_DNA"/>
</dbReference>
<protein>
    <submittedName>
        <fullName evidence="1">Sodium:proton antiporter</fullName>
    </submittedName>
</protein>
<reference evidence="1" key="1">
    <citation type="submission" date="2020-07" db="EMBL/GenBank/DDBJ databases">
        <title>Campylobacter molothri sp. nov. isolated from wild birds.</title>
        <authorList>
            <person name="Miller W.G."/>
            <person name="Chapman M.H."/>
            <person name="Yee E."/>
            <person name="Lopes B.S."/>
            <person name="Forbes K.J."/>
        </authorList>
    </citation>
    <scope>NUCLEOTIDE SEQUENCE</scope>
    <source>
        <strain evidence="1">RM9754</strain>
    </source>
</reference>
<accession>A0ACC5W2R1</accession>
<dbReference type="Proteomes" id="UP001319828">
    <property type="component" value="Unassembled WGS sequence"/>
</dbReference>
<proteinExistence type="predicted"/>
<name>A0ACC5W2R1_9BACT</name>
<keyword evidence="2" id="KW-1185">Reference proteome</keyword>
<gene>
    <name evidence="1" type="ORF">H2252_07355</name>
</gene>
<organism evidence="1 2">
    <name type="scientific">Campylobacter molothri</name>
    <dbReference type="NCBI Taxonomy" id="1032242"/>
    <lineage>
        <taxon>Bacteria</taxon>
        <taxon>Pseudomonadati</taxon>
        <taxon>Campylobacterota</taxon>
        <taxon>Epsilonproteobacteria</taxon>
        <taxon>Campylobacterales</taxon>
        <taxon>Campylobacteraceae</taxon>
        <taxon>Campylobacter</taxon>
    </lineage>
</organism>
<comment type="caution">
    <text evidence="1">The sequence shown here is derived from an EMBL/GenBank/DDBJ whole genome shotgun (WGS) entry which is preliminary data.</text>
</comment>
<evidence type="ECO:0000313" key="1">
    <source>
        <dbReference type="EMBL" id="MBZ7975189.1"/>
    </source>
</evidence>
<sequence>MTLLTNPVIVSVLLMSLLCLFRFNVLLSLLISALVAGMLDHMPLTESMNVLIDGMQGNLKTALSYVILGAIAAAISRTQLTAYLIKIVSHFISHKKYLLILSIALISCFSQNLVP</sequence>
<feature type="non-terminal residue" evidence="1">
    <location>
        <position position="115"/>
    </location>
</feature>
<evidence type="ECO:0000313" key="2">
    <source>
        <dbReference type="Proteomes" id="UP001319828"/>
    </source>
</evidence>